<name>S5Y0D4_PARAH</name>
<gene>
    <name evidence="1" type="ORF">JCM7686_2099</name>
</gene>
<evidence type="ECO:0008006" key="3">
    <source>
        <dbReference type="Google" id="ProtNLM"/>
    </source>
</evidence>
<dbReference type="RefSeq" id="WP_020950818.1">
    <property type="nucleotide sequence ID" value="NC_022041.1"/>
</dbReference>
<dbReference type="AlphaFoldDB" id="S5Y0D4"/>
<protein>
    <recommendedName>
        <fullName evidence="3">DUF3572 domain-containing protein</fullName>
    </recommendedName>
</protein>
<dbReference type="PATRIC" id="fig|1367847.3.peg.2094"/>
<evidence type="ECO:0000313" key="2">
    <source>
        <dbReference type="Proteomes" id="UP000015480"/>
    </source>
</evidence>
<dbReference type="Proteomes" id="UP000015480">
    <property type="component" value="Chromosome"/>
</dbReference>
<dbReference type="eggNOG" id="ENOG50313JW">
    <property type="taxonomic scope" value="Bacteria"/>
</dbReference>
<dbReference type="Pfam" id="PF12096">
    <property type="entry name" value="DUF3572"/>
    <property type="match status" value="1"/>
</dbReference>
<dbReference type="OrthoDB" id="7356934at2"/>
<sequence>MNQSEARDIADAGFAFVAGDPELVGALLAATGAEASDLRAMASRPEFAVFVLDFLLEADERVVDFARSAAIKPERVVIARAVLGGADPW</sequence>
<keyword evidence="2" id="KW-1185">Reference proteome</keyword>
<proteinExistence type="predicted"/>
<organism evidence="1 2">
    <name type="scientific">Paracoccus aminophilus JCM 7686</name>
    <dbReference type="NCBI Taxonomy" id="1367847"/>
    <lineage>
        <taxon>Bacteria</taxon>
        <taxon>Pseudomonadati</taxon>
        <taxon>Pseudomonadota</taxon>
        <taxon>Alphaproteobacteria</taxon>
        <taxon>Rhodobacterales</taxon>
        <taxon>Paracoccaceae</taxon>
        <taxon>Paracoccus</taxon>
    </lineage>
</organism>
<accession>S5Y0D4</accession>
<dbReference type="HOGENOM" id="CLU_165306_2_0_5"/>
<dbReference type="InterPro" id="IPR021955">
    <property type="entry name" value="DUF3572"/>
</dbReference>
<dbReference type="EMBL" id="CP006650">
    <property type="protein sequence ID" value="AGT09180.1"/>
    <property type="molecule type" value="Genomic_DNA"/>
</dbReference>
<dbReference type="STRING" id="1367847.JCM7686_2099"/>
<evidence type="ECO:0000313" key="1">
    <source>
        <dbReference type="EMBL" id="AGT09180.1"/>
    </source>
</evidence>
<dbReference type="KEGG" id="pami:JCM7686_2099"/>
<reference evidence="1 2" key="1">
    <citation type="journal article" date="2014" name="BMC Genomics">
        <title>Architecture and functions of a multipartite genome of the methylotrophic bacterium Paracoccus aminophilus JCM 7686, containing primary and secondary chromids.</title>
        <authorList>
            <person name="Dziewit L."/>
            <person name="Czarnecki J."/>
            <person name="Wibberg D."/>
            <person name="Radlinska M."/>
            <person name="Mrozek P."/>
            <person name="Szymczak M."/>
            <person name="Schluter A."/>
            <person name="Puhler A."/>
            <person name="Bartosik D."/>
        </authorList>
    </citation>
    <scope>NUCLEOTIDE SEQUENCE [LARGE SCALE GENOMIC DNA]</scope>
    <source>
        <strain evidence="1">JCM 7686</strain>
    </source>
</reference>